<dbReference type="Proteomes" id="UP000279156">
    <property type="component" value="Segment"/>
</dbReference>
<dbReference type="EMBL" id="KX686117">
    <property type="protein sequence ID" value="ASV62911.1"/>
    <property type="molecule type" value="Genomic_DNA"/>
</dbReference>
<dbReference type="Proteomes" id="UP000273684">
    <property type="component" value="Genome"/>
</dbReference>
<dbReference type="GO" id="GO:0016787">
    <property type="term" value="F:hydrolase activity"/>
    <property type="evidence" value="ECO:0007669"/>
    <property type="project" value="UniProtKB-KW"/>
</dbReference>
<dbReference type="Proteomes" id="UP000281424">
    <property type="component" value="Segment"/>
</dbReference>
<dbReference type="EMBL" id="MN840357">
    <property type="protein sequence ID" value="QHB92552.1"/>
    <property type="molecule type" value="Genomic_DNA"/>
</dbReference>
<evidence type="ECO:0000313" key="3">
    <source>
        <dbReference type="EMBL" id="ALN66183.1"/>
    </source>
</evidence>
<evidence type="ECO:0000313" key="5">
    <source>
        <dbReference type="EMBL" id="ALZ45750.1"/>
    </source>
</evidence>
<evidence type="ECO:0000313" key="8">
    <source>
        <dbReference type="EMBL" id="QVW09616.1"/>
    </source>
</evidence>
<dbReference type="EMBL" id="MW248108">
    <property type="protein sequence ID" value="QVW09918.1"/>
    <property type="molecule type" value="Genomic_DNA"/>
</dbReference>
<organism evidence="2 12">
    <name type="scientific">White spot syndrome virus</name>
    <dbReference type="NCBI Taxonomy" id="342409"/>
    <lineage>
        <taxon>Viruses</taxon>
        <taxon>Viruses incertae sedis</taxon>
        <taxon>Naldaviricetes</taxon>
        <taxon>Nimaviridae</taxon>
        <taxon>Whispovirus</taxon>
    </lineage>
</organism>
<dbReference type="Proteomes" id="UP000281341">
    <property type="component" value="Segment"/>
</dbReference>
<evidence type="ECO:0000313" key="1">
    <source>
        <dbReference type="EMBL" id="AAK77764.1"/>
    </source>
</evidence>
<dbReference type="EMBL" id="MW248106">
    <property type="protein sequence ID" value="QVW09616.1"/>
    <property type="molecule type" value="Genomic_DNA"/>
</dbReference>
<evidence type="ECO:0000313" key="11">
    <source>
        <dbReference type="Proteomes" id="UP000273684"/>
    </source>
</evidence>
<evidence type="ECO:0000313" key="2">
    <source>
        <dbReference type="EMBL" id="AFX59557.1"/>
    </source>
</evidence>
<evidence type="ECO:0000313" key="13">
    <source>
        <dbReference type="Proteomes" id="UP000279156"/>
    </source>
</evidence>
<dbReference type="EMBL" id="KT995472">
    <property type="protein sequence ID" value="ALN66501.1"/>
    <property type="molecule type" value="Genomic_DNA"/>
</dbReference>
<reference evidence="10 14" key="6">
    <citation type="submission" date="2015-11" db="EMBL/GenBank/DDBJ databases">
        <title>Comparative analysis of genome sequences of three different virulent isolates of white spot syndrome virus.</title>
        <authorList>
            <person name="Gao M."/>
            <person name="Yang F."/>
            <person name="Xu L."/>
            <person name="Li F."/>
        </authorList>
    </citation>
    <scope>NUCLEOTIDE SEQUENCE [LARGE SCALE GENOMIC DNA]</scope>
    <source>
        <strain evidence="4 10">CN01</strain>
        <strain evidence="3 14">CN02</strain>
    </source>
</reference>
<evidence type="ECO:0000313" key="9">
    <source>
        <dbReference type="EMBL" id="QVW09918.1"/>
    </source>
</evidence>
<evidence type="ECO:0000313" key="6">
    <source>
        <dbReference type="EMBL" id="ASV62911.1"/>
    </source>
</evidence>
<dbReference type="Proteomes" id="UP000201165">
    <property type="component" value="Segment"/>
</dbReference>
<name>K7XB11_9VIRU</name>
<keyword evidence="5" id="KW-0378">Hydrolase</keyword>
<evidence type="ECO:0000313" key="7">
    <source>
        <dbReference type="EMBL" id="QHB92552.1"/>
    </source>
</evidence>
<dbReference type="RefSeq" id="YP_009220532.1">
    <property type="nucleotide sequence ID" value="NC_003225.3"/>
</dbReference>
<evidence type="ECO:0000313" key="14">
    <source>
        <dbReference type="Proteomes" id="UP000281341"/>
    </source>
</evidence>
<proteinExistence type="predicted"/>
<evidence type="ECO:0000313" key="4">
    <source>
        <dbReference type="EMBL" id="ALN66501.1"/>
    </source>
</evidence>
<reference evidence="6" key="8">
    <citation type="journal article" date="2017" name="Virusdisease">
        <title>Characterization and prevalence of a novel white spot syndrome viral genotype in naturally infected wild crayfish, Procambarus clarkii, in Shanghai, China.</title>
        <authorList>
            <person name="Jiang L."/>
            <person name="Xiao J."/>
            <person name="Liu L."/>
            <person name="Pan Y."/>
            <person name="Yan S."/>
            <person name="Wang Y."/>
        </authorList>
    </citation>
    <scope>NUCLEOTIDE SEQUENCE [LARGE SCALE GENOMIC DNA]</scope>
    <source>
        <strain evidence="6">PC</strain>
    </source>
</reference>
<evidence type="ECO:0000313" key="12">
    <source>
        <dbReference type="Proteomes" id="UP000277283"/>
    </source>
</evidence>
<evidence type="ECO:0000313" key="10">
    <source>
        <dbReference type="Proteomes" id="UP000201165"/>
    </source>
</evidence>
<dbReference type="EMBL" id="AF369029">
    <property type="protein sequence ID" value="AAK77764.1"/>
    <property type="molecule type" value="Genomic_DNA"/>
</dbReference>
<gene>
    <name evidence="9" type="ORF">EDAONDGI_00003</name>
    <name evidence="8" type="ORF">KOBFAEHK_00001</name>
    <name evidence="2" type="ORF">wssv_01800</name>
</gene>
<reference evidence="5 11" key="7">
    <citation type="journal article" date="2016" name="Genome Announc.">
        <title>Draft Genome Sequence of White Spot Syndrome Virus Isolated from Cultured Litopenaeus vannamei in Mexico.</title>
        <authorList>
            <person name="Rodriguez-Anaya L.Z."/>
            <person name="Gonzalez-Galaviz J.R."/>
            <person name="Casillas-Hernandez R."/>
            <person name="Lares-Villa F."/>
            <person name="Estrada K."/>
            <person name="Ibarra-Gamez J.C."/>
            <person name="Sanchez-Flores A."/>
        </authorList>
    </citation>
    <scope>NUCLEOTIDE SEQUENCE [LARGE SCALE GENOMIC DNA]</scope>
    <source>
        <strain evidence="5 11">MEX2008</strain>
    </source>
</reference>
<dbReference type="KEGG" id="vg:26680315"/>
<protein>
    <submittedName>
        <fullName evidence="5">Glycosyl hydrolase family 67 C-terminus</fullName>
    </submittedName>
    <submittedName>
        <fullName evidence="1">ORF95</fullName>
    </submittedName>
    <submittedName>
        <fullName evidence="2">Wsv180</fullName>
    </submittedName>
</protein>
<reference evidence="1 13" key="1">
    <citation type="journal article" date="2001" name="Virology">
        <title>The white spot syndrome virus DNA genome sequence.</title>
        <authorList>
            <person name="van Hulten M.C."/>
            <person name="Witteveldt J."/>
            <person name="Peters S."/>
            <person name="Kloosterboer N."/>
            <person name="Tarchini R."/>
            <person name="Fiers M."/>
            <person name="Sandbrink H."/>
            <person name="Lankhorst R.K."/>
            <person name="Vlak J.M."/>
        </authorList>
    </citation>
    <scope>NUCLEOTIDE SEQUENCE [LARGE SCALE GENOMIC DNA]</scope>
    <source>
        <strain evidence="1">WSSV-TH</strain>
    </source>
</reference>
<reference evidence="5" key="9">
    <citation type="submission" date="2018-06" db="EMBL/GenBank/DDBJ databases">
        <authorList>
            <person name="Zhirakovskaya E."/>
        </authorList>
    </citation>
    <scope>NUCLEOTIDE SEQUENCE</scope>
    <source>
        <strain evidence="5">MEX2008</strain>
    </source>
</reference>
<reference evidence="1" key="2">
    <citation type="submission" date="2004-12" db="EMBL/GenBank/DDBJ databases">
        <authorList>
            <person name="Marks H."/>
            <person name="van Duijse J.J.A."/>
            <person name="Zuidema D."/>
            <person name="van Hulten M.C.W."/>
            <person name="Vlak J.M."/>
        </authorList>
    </citation>
    <scope>NUCLEOTIDE SEQUENCE</scope>
    <source>
        <strain evidence="1">WSSV-TH</strain>
    </source>
</reference>
<dbReference type="EMBL" id="KU216744">
    <property type="protein sequence ID" value="ALZ45750.1"/>
    <property type="molecule type" value="Genomic_DNA"/>
</dbReference>
<sequence>MVIRLCFLESITCFVYGIMAPLSLDTNTDYLSHKKDTNKKIQMQINFIPYSNMHVYIAGVYTFHEKKGLTYQQY</sequence>
<reference evidence="7" key="10">
    <citation type="submission" date="2019-12" db="EMBL/GenBank/DDBJ databases">
        <title>Genome reconstruction of White Spot Syndrome Virus (WSSV) from archival Davidson-fixed paraffin embedded shrimp (Penaeus vannamei) tissue.</title>
        <authorList>
            <person name="Cruz-Flores R."/>
            <person name="Hung Nam M."/>
            <person name="Aranguren Caroa L.F."/>
            <person name="Kanrar S."/>
            <person name="Dhar A.K."/>
        </authorList>
    </citation>
    <scope>NUCLEOTIDE SEQUENCE</scope>
    <source>
        <strain evidence="7">CN_95_DFPE</strain>
    </source>
</reference>
<dbReference type="EMBL" id="JX515788">
    <property type="protein sequence ID" value="AFX59557.1"/>
    <property type="molecule type" value="Genomic_DNA"/>
</dbReference>
<accession>K7XB11</accession>
<reference evidence="12" key="5">
    <citation type="submission" date="2012-08" db="EMBL/GenBank/DDBJ databases">
        <authorList>
            <person name="Choi T.-J."/>
        </authorList>
    </citation>
    <scope>NUCLEOTIDE SEQUENCE [LARGE SCALE GENOMIC DNA]</scope>
    <source>
        <strain evidence="12">K-LV1</strain>
    </source>
</reference>
<reference evidence="8" key="11">
    <citation type="submission" date="2020-11" db="EMBL/GenBank/DDBJ databases">
        <title>Report of three genome sequences of White spot syndrome virus from India.</title>
        <authorList>
            <person name="Rajendran K.V."/>
            <person name="Kulkarni A."/>
            <person name="Deepika A."/>
            <person name="Manabesh M."/>
            <person name="Sanath Kumar H."/>
            <person name="Bedekar M.K."/>
            <person name="Rosalind George M."/>
            <person name="John K.R."/>
            <person name="Bass D."/>
            <person name="van Aerle R."/>
        </authorList>
    </citation>
    <scope>NUCLEOTIDE SEQUENCE</scope>
    <source>
        <strain evidence="9">CWG3</strain>
        <strain evidence="8">PG1</strain>
    </source>
</reference>
<reference evidence="2" key="4">
    <citation type="submission" date="2012-08" db="EMBL/GenBank/DDBJ databases">
        <title>Cassytha pubescens and C. glabella (Lauraceae) are not disjunctly distributed between Australia and the Ryukyu Archipelago of Japan - evidence from morphological and molecular data.</title>
        <authorList>
            <person name="Kokubugata G."/>
            <person name="Nakamura K."/>
            <person name="Forster P.I."/>
            <person name="Wilson G.W."/>
            <person name="Holland A.E."/>
            <person name="Hirayama Y."/>
            <person name="Yokota M."/>
        </authorList>
    </citation>
    <scope>NUCLEOTIDE SEQUENCE</scope>
    <source>
        <strain evidence="2">K-LV1</strain>
    </source>
</reference>
<dbReference type="Proteomes" id="UP000277283">
    <property type="component" value="Segment"/>
</dbReference>
<dbReference type="EMBL" id="KT995470">
    <property type="protein sequence ID" value="ALN66183.1"/>
    <property type="molecule type" value="Genomic_DNA"/>
</dbReference>
<reference evidence="1 13" key="3">
    <citation type="journal article" date="2005" name="Virus Res.">
        <title>Fitness and virulence of an ancestral White Spot Syndrome Virus isolate from shrimp.</title>
        <authorList>
            <person name="Marks H."/>
            <person name="van Duijse J.J."/>
            <person name="Zuidema D."/>
            <person name="van Hulten M.C."/>
            <person name="Vlak J.M."/>
        </authorList>
    </citation>
    <scope>NUCLEOTIDE SEQUENCE [LARGE SCALE GENOMIC DNA]</scope>
    <source>
        <strain evidence="1">WSSV-TH</strain>
    </source>
</reference>